<accession>A0A183D4B4</accession>
<reference evidence="3" key="1">
    <citation type="submission" date="2016-06" db="UniProtKB">
        <authorList>
            <consortium name="WormBaseParasite"/>
        </authorList>
    </citation>
    <scope>IDENTIFICATION</scope>
</reference>
<proteinExistence type="predicted"/>
<dbReference type="Proteomes" id="UP000271098">
    <property type="component" value="Unassembled WGS sequence"/>
</dbReference>
<dbReference type="EMBL" id="UYRT01006171">
    <property type="protein sequence ID" value="VDK39999.1"/>
    <property type="molecule type" value="Genomic_DNA"/>
</dbReference>
<keyword evidence="2" id="KW-1185">Reference proteome</keyword>
<dbReference type="OrthoDB" id="5848339at2759"/>
<sequence>MIHYFCLVIADPIIASSALLDHRHCYNDEAEIERDVDIAVGASDILFQNWSGIYLREELADQMLHVVEQDELFDGTKHEKSNKRHGSLLALSAVIRAHPITIPPLVFKMIPKYCRLGTGADFLTRVSVFYQYLS</sequence>
<evidence type="ECO:0000313" key="3">
    <source>
        <dbReference type="WBParaSite" id="GPUH_0000356101-mRNA-1"/>
    </source>
</evidence>
<evidence type="ECO:0000313" key="1">
    <source>
        <dbReference type="EMBL" id="VDK39999.1"/>
    </source>
</evidence>
<gene>
    <name evidence="1" type="ORF">GPUH_LOCUS3554</name>
</gene>
<name>A0A183D4B4_9BILA</name>
<dbReference type="AlphaFoldDB" id="A0A183D4B4"/>
<evidence type="ECO:0000313" key="2">
    <source>
        <dbReference type="Proteomes" id="UP000271098"/>
    </source>
</evidence>
<organism evidence="3">
    <name type="scientific">Gongylonema pulchrum</name>
    <dbReference type="NCBI Taxonomy" id="637853"/>
    <lineage>
        <taxon>Eukaryota</taxon>
        <taxon>Metazoa</taxon>
        <taxon>Ecdysozoa</taxon>
        <taxon>Nematoda</taxon>
        <taxon>Chromadorea</taxon>
        <taxon>Rhabditida</taxon>
        <taxon>Spirurina</taxon>
        <taxon>Spiruromorpha</taxon>
        <taxon>Spiruroidea</taxon>
        <taxon>Gongylonematidae</taxon>
        <taxon>Gongylonema</taxon>
    </lineage>
</organism>
<protein>
    <submittedName>
        <fullName evidence="3">Transmembrane protein</fullName>
    </submittedName>
</protein>
<dbReference type="WBParaSite" id="GPUH_0000356101-mRNA-1">
    <property type="protein sequence ID" value="GPUH_0000356101-mRNA-1"/>
    <property type="gene ID" value="GPUH_0000356101"/>
</dbReference>
<reference evidence="1 2" key="2">
    <citation type="submission" date="2018-11" db="EMBL/GenBank/DDBJ databases">
        <authorList>
            <consortium name="Pathogen Informatics"/>
        </authorList>
    </citation>
    <scope>NUCLEOTIDE SEQUENCE [LARGE SCALE GENOMIC DNA]</scope>
</reference>